<dbReference type="PANTHER" id="PTHR31650">
    <property type="entry name" value="O-ACYLTRANSFERASE (WSD1-LIKE) FAMILY PROTEIN"/>
    <property type="match status" value="1"/>
</dbReference>
<evidence type="ECO:0000256" key="3">
    <source>
        <dbReference type="ARBA" id="ARBA00004771"/>
    </source>
</evidence>
<dbReference type="OMA" id="MSEMMAG"/>
<dbReference type="PANTHER" id="PTHR31650:SF1">
    <property type="entry name" value="WAX ESTER SYNTHASE_DIACYLGLYCEROL ACYLTRANSFERASE 4-RELATED"/>
    <property type="match status" value="1"/>
</dbReference>
<feature type="domain" description="O-acyltransferase WSD1-like N-terminal" evidence="11">
    <location>
        <begin position="136"/>
        <end position="294"/>
    </location>
</feature>
<dbReference type="RefSeq" id="XP_016451287.1">
    <property type="nucleotide sequence ID" value="XM_016595801.2"/>
</dbReference>
<protein>
    <submittedName>
        <fullName evidence="14">O-acyltransferase WSD1-like</fullName>
    </submittedName>
    <submittedName>
        <fullName evidence="14">Wax ester synthase/diacylglycerol acyltransferase 11-like</fullName>
    </submittedName>
</protein>
<dbReference type="PaxDb" id="4097-A0A1S3YH66"/>
<evidence type="ECO:0000313" key="14">
    <source>
        <dbReference type="RefSeq" id="XP_016451287.1"/>
    </source>
</evidence>
<gene>
    <name evidence="14" type="primary">LOC107775996</name>
</gene>
<evidence type="ECO:0000256" key="2">
    <source>
        <dbReference type="ARBA" id="ARBA00004586"/>
    </source>
</evidence>
<dbReference type="OrthoDB" id="619536at2759"/>
<dbReference type="UniPathway" id="UPA00282"/>
<evidence type="ECO:0000259" key="11">
    <source>
        <dbReference type="Pfam" id="PF03007"/>
    </source>
</evidence>
<dbReference type="InterPro" id="IPR009721">
    <property type="entry name" value="O-acyltransferase_WSD1_C"/>
</dbReference>
<dbReference type="Proteomes" id="UP000790787">
    <property type="component" value="Unplaced"/>
</dbReference>
<dbReference type="GO" id="GO:0005886">
    <property type="term" value="C:plasma membrane"/>
    <property type="evidence" value="ECO:0000318"/>
    <property type="project" value="GO_Central"/>
</dbReference>
<dbReference type="GO" id="GO:0005789">
    <property type="term" value="C:endoplasmic reticulum membrane"/>
    <property type="evidence" value="ECO:0007669"/>
    <property type="project" value="UniProtKB-SubCell"/>
</dbReference>
<evidence type="ECO:0000259" key="12">
    <source>
        <dbReference type="Pfam" id="PF06974"/>
    </source>
</evidence>
<keyword evidence="5" id="KW-0808">Transferase</keyword>
<evidence type="ECO:0000256" key="6">
    <source>
        <dbReference type="ARBA" id="ARBA00022824"/>
    </source>
</evidence>
<dbReference type="Pfam" id="PF06974">
    <property type="entry name" value="WS_DGAT_C"/>
    <property type="match status" value="1"/>
</dbReference>
<dbReference type="InterPro" id="IPR004255">
    <property type="entry name" value="O-acyltransferase_WSD1_N"/>
</dbReference>
<comment type="pathway">
    <text evidence="4">Lipid metabolism.</text>
</comment>
<dbReference type="GO" id="GO:0047196">
    <property type="term" value="F:long-chain-alcohol O-fatty-acyltransferase activity"/>
    <property type="evidence" value="ECO:0007669"/>
    <property type="project" value="UniProtKB-EC"/>
</dbReference>
<organism evidence="13 14">
    <name type="scientific">Nicotiana tabacum</name>
    <name type="common">Common tobacco</name>
    <dbReference type="NCBI Taxonomy" id="4097"/>
    <lineage>
        <taxon>Eukaryota</taxon>
        <taxon>Viridiplantae</taxon>
        <taxon>Streptophyta</taxon>
        <taxon>Embryophyta</taxon>
        <taxon>Tracheophyta</taxon>
        <taxon>Spermatophyta</taxon>
        <taxon>Magnoliopsida</taxon>
        <taxon>eudicotyledons</taxon>
        <taxon>Gunneridae</taxon>
        <taxon>Pentapetalae</taxon>
        <taxon>asterids</taxon>
        <taxon>lamiids</taxon>
        <taxon>Solanales</taxon>
        <taxon>Solanaceae</taxon>
        <taxon>Nicotianoideae</taxon>
        <taxon>Nicotianeae</taxon>
        <taxon>Nicotiana</taxon>
    </lineage>
</organism>
<evidence type="ECO:0000313" key="13">
    <source>
        <dbReference type="Proteomes" id="UP000790787"/>
    </source>
</evidence>
<sequence length="514" mass="56731">MGSLGLKPIDTKTTIELSKMGMTNGQKNSTVVVVEEEQKKQVQLEPASPATRLFHTKSLSCHIIAILGCTTKINVDLIKKGLESTLLNHPRFTSIPVVDEKKGVRKWKQTTVNVGNHMVCPDLDPDMDSPDEFVENYTSSLTTIPMDMTKPLWEVHILNVKTSEAEATGILKLHHSIGDGMSIISLILACTRKASDPEALPTIPTGSKKESSDEAGFCRRFCFSVWVLSMVFWNTFVDAILFLATILFLKDTETPIKGGAGVEHNPKRLVHRTISLDDMKIVKNALNLTINDVVMGIAQAGISRYLNRRYGNKKGRGSSKTNNLPKNIRLRGSIVFNIRPSAGIKVLAEMMEKKSKAKWGNKIGYVLTPLPISLPDNPLDYIHQAKAIIDKKKLSLESRFSFAAAKLTQDIFGSNVAAKLTNRVLSHTTILLSNVVGPQEEITFFGHKLAYAAPTICGLPHALIMHFQSYCNKMTISMSVDPLVIPDPYQLCDDFEDSLQMFKNAVIKEGAAAV</sequence>
<keyword evidence="7" id="KW-0012">Acyltransferase</keyword>
<keyword evidence="6" id="KW-0256">Endoplasmic reticulum</keyword>
<evidence type="ECO:0000256" key="4">
    <source>
        <dbReference type="ARBA" id="ARBA00005189"/>
    </source>
</evidence>
<evidence type="ECO:0000256" key="7">
    <source>
        <dbReference type="ARBA" id="ARBA00023315"/>
    </source>
</evidence>
<evidence type="ECO:0000256" key="8">
    <source>
        <dbReference type="ARBA" id="ARBA00024360"/>
    </source>
</evidence>
<comment type="pathway">
    <text evidence="3">Glycerolipid metabolism; triacylglycerol biosynthesis.</text>
</comment>
<dbReference type="STRING" id="4097.A0A1S3YH66"/>
<dbReference type="GO" id="GO:0008374">
    <property type="term" value="F:O-acyltransferase activity"/>
    <property type="evidence" value="ECO:0000318"/>
    <property type="project" value="GO_Central"/>
</dbReference>
<name>A0A1S3YH66_TOBAC</name>
<evidence type="ECO:0000256" key="5">
    <source>
        <dbReference type="ARBA" id="ARBA00022679"/>
    </source>
</evidence>
<dbReference type="AlphaFoldDB" id="A0A1S3YH66"/>
<comment type="catalytic activity">
    <reaction evidence="9">
        <text>a long chain fatty alcohol + a fatty acyl-CoA = a long-chain alcohol wax ester + CoA</text>
        <dbReference type="Rhea" id="RHEA:38443"/>
        <dbReference type="ChEBI" id="CHEBI:17135"/>
        <dbReference type="ChEBI" id="CHEBI:57287"/>
        <dbReference type="ChEBI" id="CHEBI:77636"/>
        <dbReference type="ChEBI" id="CHEBI:235323"/>
        <dbReference type="EC" id="2.3.1.75"/>
    </reaction>
</comment>
<keyword evidence="13" id="KW-1185">Reference proteome</keyword>
<comment type="catalytic activity">
    <reaction evidence="10">
        <text>an acyl-CoA + a 1,2-diacyl-sn-glycerol = a triacyl-sn-glycerol + CoA</text>
        <dbReference type="Rhea" id="RHEA:10868"/>
        <dbReference type="ChEBI" id="CHEBI:17815"/>
        <dbReference type="ChEBI" id="CHEBI:57287"/>
        <dbReference type="ChEBI" id="CHEBI:58342"/>
        <dbReference type="ChEBI" id="CHEBI:64615"/>
        <dbReference type="EC" id="2.3.1.20"/>
    </reaction>
</comment>
<dbReference type="RefSeq" id="XP_016451287.1">
    <property type="nucleotide sequence ID" value="XM_016595801.1"/>
</dbReference>
<dbReference type="KEGG" id="nta:107775996"/>
<evidence type="ECO:0000256" key="1">
    <source>
        <dbReference type="ARBA" id="ARBA00004162"/>
    </source>
</evidence>
<accession>A0A1S3YH66</accession>
<evidence type="ECO:0000256" key="9">
    <source>
        <dbReference type="ARBA" id="ARBA00047604"/>
    </source>
</evidence>
<proteinExistence type="inferred from homology"/>
<dbReference type="GO" id="GO:0004144">
    <property type="term" value="F:diacylglycerol O-acyltransferase activity"/>
    <property type="evidence" value="ECO:0007669"/>
    <property type="project" value="UniProtKB-EC"/>
</dbReference>
<reference evidence="14" key="1">
    <citation type="submission" date="2025-08" db="UniProtKB">
        <authorList>
            <consortium name="RefSeq"/>
        </authorList>
    </citation>
    <scope>IDENTIFICATION</scope>
    <source>
        <tissue evidence="14">Leaf</tissue>
    </source>
</reference>
<dbReference type="InterPro" id="IPR045034">
    <property type="entry name" value="O-acyltransferase_WSD1-like"/>
</dbReference>
<comment type="similarity">
    <text evidence="8">In the N-terminal section; belongs to the long-chain O-acyltransferase family.</text>
</comment>
<feature type="domain" description="O-acyltransferase WSD1 C-terminal" evidence="12">
    <location>
        <begin position="359"/>
        <end position="502"/>
    </location>
</feature>
<evidence type="ECO:0000256" key="10">
    <source>
        <dbReference type="ARBA" id="ARBA00048109"/>
    </source>
</evidence>
<dbReference type="Pfam" id="PF03007">
    <property type="entry name" value="WS_DGAT_cat"/>
    <property type="match status" value="1"/>
</dbReference>
<dbReference type="GeneID" id="107775996"/>
<dbReference type="SUPFAM" id="SSF52777">
    <property type="entry name" value="CoA-dependent acyltransferases"/>
    <property type="match status" value="1"/>
</dbReference>
<dbReference type="GO" id="GO:0019432">
    <property type="term" value="P:triglyceride biosynthetic process"/>
    <property type="evidence" value="ECO:0000318"/>
    <property type="project" value="GO_Central"/>
</dbReference>
<comment type="subcellular location">
    <subcellularLocation>
        <location evidence="1">Cell membrane</location>
        <topology evidence="1">Single-pass membrane protein</topology>
    </subcellularLocation>
    <subcellularLocation>
        <location evidence="2">Endoplasmic reticulum membrane</location>
    </subcellularLocation>
</comment>